<reference evidence="13 14" key="1">
    <citation type="submission" date="2020-05" db="EMBL/GenBank/DDBJ databases">
        <title>Thiomicrorhabdus sediminis sp.nov. and Thiomicrorhabdus xiamenensis sp.nov., novel sulfur-oxidizing bacteria isolated from coastal sediment.</title>
        <authorList>
            <person name="Liu X."/>
        </authorList>
    </citation>
    <scope>NUCLEOTIDE SEQUENCE [LARGE SCALE GENOMIC DNA]</scope>
    <source>
        <strain evidence="13 14">G2</strain>
    </source>
</reference>
<organism evidence="13 14">
    <name type="scientific">Thiomicrorhabdus xiamenensis</name>
    <dbReference type="NCBI Taxonomy" id="2739063"/>
    <lineage>
        <taxon>Bacteria</taxon>
        <taxon>Pseudomonadati</taxon>
        <taxon>Pseudomonadota</taxon>
        <taxon>Gammaproteobacteria</taxon>
        <taxon>Thiotrichales</taxon>
        <taxon>Piscirickettsiaceae</taxon>
        <taxon>Thiomicrorhabdus</taxon>
    </lineage>
</organism>
<evidence type="ECO:0000256" key="1">
    <source>
        <dbReference type="ARBA" id="ARBA00004997"/>
    </source>
</evidence>
<comment type="similarity">
    <text evidence="2">Belongs to the pyruvate kinase family.</text>
</comment>
<gene>
    <name evidence="13" type="ORF">HQN79_11630</name>
</gene>
<evidence type="ECO:0000256" key="10">
    <source>
        <dbReference type="ARBA" id="ARBA00023152"/>
    </source>
</evidence>
<keyword evidence="7 13" id="KW-0418">Kinase</keyword>
<dbReference type="RefSeq" id="WP_173286739.1">
    <property type="nucleotide sequence ID" value="NZ_CP054020.1"/>
</dbReference>
<keyword evidence="9" id="KW-0460">Magnesium</keyword>
<sequence length="622" mass="69838">MHDLKTLYDELLDLKKTVAQKTGQRYALLPAVDDTQVRLSRLNILDYLHLRAHDLSEFQPRLIKAGLASLSRLEPGVMYTLDSMLALLRLALNIEAEAACREDSVCMIDVDSSKILRERSMNLFGPTPREREASIMVTLPSEAAWSDELVKELLSNGMNIARINTAHDDIEIWQAMADQVRRLSKVQHKSCKIMVDLTGPKLRTGPLAYEPSALHIKVKRNLLGVTTEPGKVLLHGESRLLRQTSPELAEYQLLPVPDRLLTRFKSGDKLSFQDSRGKRREIVLVEGHGPFFWKAICFKPAYIQPDTEVQWKRKSKHKRYKLLESFTLSHFSGTQVQLRVFCGDHIYLTKDAEPADWGQVKFNGQWRQMARIGCQVAQPLQNLKMGDPVWIDDGKVGTRVAALTEEGVILQVTEAGQGGVKLKADKGINFPQTELGMSGLSNDDRQNLDWIAENADLIGLSFVQTQQDMDELIDELIVRGREQVPILAKIETAKGLHNLPEILLQTLGRHPLGIMIARGDLAVELGSVRMAEMQEEILSLCEAAHVPVVWATQVLETLAKKGVTSRPELTDAAVSVRAECVMLNKGPYITDAVRVLSDILSNMQNRTHKKVSLLKPLKWDEL</sequence>
<dbReference type="GO" id="GO:0000287">
    <property type="term" value="F:magnesium ion binding"/>
    <property type="evidence" value="ECO:0007669"/>
    <property type="project" value="InterPro"/>
</dbReference>
<evidence type="ECO:0000256" key="2">
    <source>
        <dbReference type="ARBA" id="ARBA00008663"/>
    </source>
</evidence>
<keyword evidence="14" id="KW-1185">Reference proteome</keyword>
<evidence type="ECO:0000256" key="5">
    <source>
        <dbReference type="ARBA" id="ARBA00022723"/>
    </source>
</evidence>
<dbReference type="GO" id="GO:0004743">
    <property type="term" value="F:pyruvate kinase activity"/>
    <property type="evidence" value="ECO:0007669"/>
    <property type="project" value="UniProtKB-EC"/>
</dbReference>
<dbReference type="Gene3D" id="3.20.20.60">
    <property type="entry name" value="Phosphoenolpyruvate-binding domains"/>
    <property type="match status" value="2"/>
</dbReference>
<evidence type="ECO:0000256" key="8">
    <source>
        <dbReference type="ARBA" id="ARBA00022840"/>
    </source>
</evidence>
<dbReference type="InterPro" id="IPR015813">
    <property type="entry name" value="Pyrv/PenolPyrv_kinase-like_dom"/>
</dbReference>
<dbReference type="GO" id="GO:0030955">
    <property type="term" value="F:potassium ion binding"/>
    <property type="evidence" value="ECO:0007669"/>
    <property type="project" value="InterPro"/>
</dbReference>
<dbReference type="SUPFAM" id="SSF50800">
    <property type="entry name" value="PK beta-barrel domain-like"/>
    <property type="match status" value="1"/>
</dbReference>
<evidence type="ECO:0000313" key="14">
    <source>
        <dbReference type="Proteomes" id="UP000504724"/>
    </source>
</evidence>
<keyword evidence="6" id="KW-0547">Nucleotide-binding</keyword>
<proteinExistence type="inferred from homology"/>
<evidence type="ECO:0000256" key="9">
    <source>
        <dbReference type="ARBA" id="ARBA00022842"/>
    </source>
</evidence>
<dbReference type="NCBIfam" id="NF011314">
    <property type="entry name" value="PRK14725.1"/>
    <property type="match status" value="1"/>
</dbReference>
<dbReference type="InterPro" id="IPR015806">
    <property type="entry name" value="Pyrv_Knase_insert_dom_sf"/>
</dbReference>
<dbReference type="InterPro" id="IPR015793">
    <property type="entry name" value="Pyrv_Knase_brl"/>
</dbReference>
<dbReference type="GO" id="GO:0016301">
    <property type="term" value="F:kinase activity"/>
    <property type="evidence" value="ECO:0007669"/>
    <property type="project" value="UniProtKB-KW"/>
</dbReference>
<dbReference type="Gene3D" id="2.40.33.10">
    <property type="entry name" value="PK beta-barrel domain-like"/>
    <property type="match status" value="2"/>
</dbReference>
<dbReference type="InterPro" id="IPR011037">
    <property type="entry name" value="Pyrv_Knase-like_insert_dom_sf"/>
</dbReference>
<keyword evidence="4" id="KW-0808">Transferase</keyword>
<evidence type="ECO:0000256" key="11">
    <source>
        <dbReference type="ARBA" id="ARBA00023317"/>
    </source>
</evidence>
<protein>
    <recommendedName>
        <fullName evidence="3">pyruvate kinase</fullName>
        <ecNumber evidence="3">2.7.1.40</ecNumber>
    </recommendedName>
</protein>
<evidence type="ECO:0000256" key="7">
    <source>
        <dbReference type="ARBA" id="ARBA00022777"/>
    </source>
</evidence>
<accession>A0A7D4SIX0</accession>
<keyword evidence="10" id="KW-0324">Glycolysis</keyword>
<dbReference type="UniPathway" id="UPA00109">
    <property type="reaction ID" value="UER00188"/>
</dbReference>
<dbReference type="InterPro" id="IPR040442">
    <property type="entry name" value="Pyrv_kinase-like_dom_sf"/>
</dbReference>
<feature type="domain" description="Pyruvate kinase barrel" evidence="12">
    <location>
        <begin position="372"/>
        <end position="584"/>
    </location>
</feature>
<keyword evidence="11 13" id="KW-0670">Pyruvate</keyword>
<feature type="domain" description="Pyruvate kinase barrel" evidence="12">
    <location>
        <begin position="131"/>
        <end position="222"/>
    </location>
</feature>
<evidence type="ECO:0000259" key="12">
    <source>
        <dbReference type="Pfam" id="PF00224"/>
    </source>
</evidence>
<keyword evidence="8" id="KW-0067">ATP-binding</keyword>
<dbReference type="EMBL" id="CP054020">
    <property type="protein sequence ID" value="QKI90180.1"/>
    <property type="molecule type" value="Genomic_DNA"/>
</dbReference>
<dbReference type="Proteomes" id="UP000504724">
    <property type="component" value="Chromosome"/>
</dbReference>
<evidence type="ECO:0000256" key="4">
    <source>
        <dbReference type="ARBA" id="ARBA00022679"/>
    </source>
</evidence>
<evidence type="ECO:0000313" key="13">
    <source>
        <dbReference type="EMBL" id="QKI90180.1"/>
    </source>
</evidence>
<dbReference type="KEGG" id="txa:HQN79_11630"/>
<evidence type="ECO:0000256" key="6">
    <source>
        <dbReference type="ARBA" id="ARBA00022741"/>
    </source>
</evidence>
<keyword evidence="5" id="KW-0479">Metal-binding</keyword>
<dbReference type="EC" id="2.7.1.40" evidence="3"/>
<dbReference type="Pfam" id="PF00224">
    <property type="entry name" value="PK"/>
    <property type="match status" value="2"/>
</dbReference>
<dbReference type="SUPFAM" id="SSF51621">
    <property type="entry name" value="Phosphoenolpyruvate/pyruvate domain"/>
    <property type="match status" value="1"/>
</dbReference>
<evidence type="ECO:0000256" key="3">
    <source>
        <dbReference type="ARBA" id="ARBA00012142"/>
    </source>
</evidence>
<name>A0A7D4SIX0_9GAMM</name>
<dbReference type="InterPro" id="IPR001697">
    <property type="entry name" value="Pyr_Knase"/>
</dbReference>
<dbReference type="GO" id="GO:0005524">
    <property type="term" value="F:ATP binding"/>
    <property type="evidence" value="ECO:0007669"/>
    <property type="project" value="UniProtKB-KW"/>
</dbReference>
<dbReference type="PANTHER" id="PTHR11817">
    <property type="entry name" value="PYRUVATE KINASE"/>
    <property type="match status" value="1"/>
</dbReference>
<comment type="pathway">
    <text evidence="1">Carbohydrate degradation; glycolysis; pyruvate from D-glyceraldehyde 3-phosphate: step 5/5.</text>
</comment>
<dbReference type="AlphaFoldDB" id="A0A7D4SIX0"/>